<name>A0A401GWV1_9APHY</name>
<dbReference type="RefSeq" id="XP_027617621.1">
    <property type="nucleotide sequence ID" value="XM_027761820.1"/>
</dbReference>
<protein>
    <submittedName>
        <fullName evidence="2">Uncharacterized protein</fullName>
    </submittedName>
</protein>
<dbReference type="InParanoid" id="A0A401GWV1"/>
<dbReference type="GeneID" id="38783625"/>
<evidence type="ECO:0000256" key="1">
    <source>
        <dbReference type="SAM" id="MobiDB-lite"/>
    </source>
</evidence>
<proteinExistence type="predicted"/>
<feature type="compositionally biased region" description="Pro residues" evidence="1">
    <location>
        <begin position="13"/>
        <end position="25"/>
    </location>
</feature>
<accession>A0A401GWV1</accession>
<dbReference type="EMBL" id="BFAD01000009">
    <property type="protein sequence ID" value="GBE86708.1"/>
    <property type="molecule type" value="Genomic_DNA"/>
</dbReference>
<feature type="region of interest" description="Disordered" evidence="1">
    <location>
        <begin position="1"/>
        <end position="31"/>
    </location>
</feature>
<dbReference type="Proteomes" id="UP000287166">
    <property type="component" value="Unassembled WGS sequence"/>
</dbReference>
<keyword evidence="3" id="KW-1185">Reference proteome</keyword>
<evidence type="ECO:0000313" key="3">
    <source>
        <dbReference type="Proteomes" id="UP000287166"/>
    </source>
</evidence>
<dbReference type="AlphaFoldDB" id="A0A401GWV1"/>
<comment type="caution">
    <text evidence="2">The sequence shown here is derived from an EMBL/GenBank/DDBJ whole genome shotgun (WGS) entry which is preliminary data.</text>
</comment>
<organism evidence="2 3">
    <name type="scientific">Sparassis crispa</name>
    <dbReference type="NCBI Taxonomy" id="139825"/>
    <lineage>
        <taxon>Eukaryota</taxon>
        <taxon>Fungi</taxon>
        <taxon>Dikarya</taxon>
        <taxon>Basidiomycota</taxon>
        <taxon>Agaricomycotina</taxon>
        <taxon>Agaricomycetes</taxon>
        <taxon>Polyporales</taxon>
        <taxon>Sparassidaceae</taxon>
        <taxon>Sparassis</taxon>
    </lineage>
</organism>
<evidence type="ECO:0000313" key="2">
    <source>
        <dbReference type="EMBL" id="GBE86708.1"/>
    </source>
</evidence>
<gene>
    <name evidence="2" type="ORF">SCP_0905880</name>
</gene>
<reference evidence="2 3" key="1">
    <citation type="journal article" date="2018" name="Sci. Rep.">
        <title>Genome sequence of the cauliflower mushroom Sparassis crispa (Hanabiratake) and its association with beneficial usage.</title>
        <authorList>
            <person name="Kiyama R."/>
            <person name="Furutani Y."/>
            <person name="Kawaguchi K."/>
            <person name="Nakanishi T."/>
        </authorList>
    </citation>
    <scope>NUCLEOTIDE SEQUENCE [LARGE SCALE GENOMIC DNA]</scope>
</reference>
<sequence>MHPVTHNSFDAGPTPPPFKPPPPSSVPSRAHSVPNFPVRCCRCRIAIHGFISSLAVDLAYSEIQLTQKLPLLLRSPGSAVELGGGARIGRVLAWAGVPHVVHRVTLIAYHVE</sequence>